<keyword evidence="6" id="KW-0675">Receptor</keyword>
<evidence type="ECO:0000256" key="4">
    <source>
        <dbReference type="SAM" id="SignalP"/>
    </source>
</evidence>
<reference evidence="6 7" key="1">
    <citation type="submission" date="2018-12" db="EMBL/GenBank/DDBJ databases">
        <authorList>
            <consortium name="Pathogen Informatics"/>
        </authorList>
    </citation>
    <scope>NUCLEOTIDE SEQUENCE [LARGE SCALE GENOMIC DNA]</scope>
    <source>
        <strain evidence="6 7">NCTC13071</strain>
    </source>
</reference>
<dbReference type="KEGG" id="poc:NCTC13071_00282"/>
<organism evidence="6 7">
    <name type="scientific">Segatella oris</name>
    <dbReference type="NCBI Taxonomy" id="28135"/>
    <lineage>
        <taxon>Bacteria</taxon>
        <taxon>Pseudomonadati</taxon>
        <taxon>Bacteroidota</taxon>
        <taxon>Bacteroidia</taxon>
        <taxon>Bacteroidales</taxon>
        <taxon>Prevotellaceae</taxon>
        <taxon>Segatella</taxon>
    </lineage>
</organism>
<name>A0A448L2Z9_9BACT</name>
<dbReference type="GO" id="GO:0009279">
    <property type="term" value="C:cell outer membrane"/>
    <property type="evidence" value="ECO:0007669"/>
    <property type="project" value="UniProtKB-SubCell"/>
</dbReference>
<feature type="chain" id="PRO_5019347507" evidence="4">
    <location>
        <begin position="20"/>
        <end position="843"/>
    </location>
</feature>
<dbReference type="InterPro" id="IPR036942">
    <property type="entry name" value="Beta-barrel_TonB_sf"/>
</dbReference>
<dbReference type="RefSeq" id="WP_018919441.1">
    <property type="nucleotide sequence ID" value="NZ_LR134384.1"/>
</dbReference>
<dbReference type="Proteomes" id="UP000274578">
    <property type="component" value="Chromosome 1"/>
</dbReference>
<evidence type="ECO:0000313" key="7">
    <source>
        <dbReference type="Proteomes" id="UP000274578"/>
    </source>
</evidence>
<keyword evidence="2" id="KW-0472">Membrane</keyword>
<dbReference type="InterPro" id="IPR000531">
    <property type="entry name" value="Beta-barrel_TonB"/>
</dbReference>
<dbReference type="AlphaFoldDB" id="A0A448L2Z9"/>
<evidence type="ECO:0000313" key="6">
    <source>
        <dbReference type="EMBL" id="VEH14312.1"/>
    </source>
</evidence>
<proteinExistence type="predicted"/>
<comment type="subcellular location">
    <subcellularLocation>
        <location evidence="1">Cell outer membrane</location>
    </subcellularLocation>
</comment>
<feature type="signal peptide" evidence="4">
    <location>
        <begin position="1"/>
        <end position="19"/>
    </location>
</feature>
<dbReference type="SUPFAM" id="SSF56935">
    <property type="entry name" value="Porins"/>
    <property type="match status" value="1"/>
</dbReference>
<keyword evidence="3" id="KW-0998">Cell outer membrane</keyword>
<dbReference type="Gene3D" id="2.40.170.20">
    <property type="entry name" value="TonB-dependent receptor, beta-barrel domain"/>
    <property type="match status" value="1"/>
</dbReference>
<dbReference type="Pfam" id="PF00593">
    <property type="entry name" value="TonB_dep_Rec_b-barrel"/>
    <property type="match status" value="1"/>
</dbReference>
<accession>A0A448L2Z9</accession>
<evidence type="ECO:0000256" key="3">
    <source>
        <dbReference type="ARBA" id="ARBA00023237"/>
    </source>
</evidence>
<evidence type="ECO:0000256" key="1">
    <source>
        <dbReference type="ARBA" id="ARBA00004442"/>
    </source>
</evidence>
<dbReference type="EMBL" id="LR134384">
    <property type="protein sequence ID" value="VEH14312.1"/>
    <property type="molecule type" value="Genomic_DNA"/>
</dbReference>
<dbReference type="GeneID" id="85011200"/>
<evidence type="ECO:0000256" key="2">
    <source>
        <dbReference type="ARBA" id="ARBA00023136"/>
    </source>
</evidence>
<sequence length="843" mass="95001">MQKHLQLAVVMLFSSSAMVAQNTTSQQPTKPLDENAFTFTEAQLGEDDNMTQNVTILNSATNTYASEVGYLFSPVRFRYRAFNQKYNEIYINGAPVNDVERGQFSFSSVGGLNQMTRNVDFSLPFESNNYAMTGMAGSNNYNFRSGNMAAGHRISLAGANRNYTMRGMYTYNSGFNAKGWAFSGNLTYRWANRGYVEGTFYNALSYFIGVQKLFGNHSLSFSTWGNPTERSTQGAATDESFWIANDYQYNPYWGYQDGKKRNSRVVTDFAPTALLTWDWNINNNTKLTTTLLGKYSMYKSTKLNYNNADNPQPDYYKVLPSNFYDVWGNISRFKTPQALADWRTAYEWLSSSKAHRQIDWNRLYEANRGASQQGADAMYYVQARHNNNIYLTLASALTKNLTEKSIWNLGFAVAGNKGFHYKTMEDMLGAKSFHNVNNYAIGTFTKNSDAVQYDLNRPNALVGEGDKFGYDYHINVLRGNIWSNYAETFGILHYSIAAKVGYDAMNRDGKMRNGLFANNSYGKSKTAEFLSGGAKFASSVDMGHGSVLSLGVGYETKAPNAYVAFQAPEMNNDFVQDLKSERIFSSELGYQFSTSWLHANLSGYYSRVDNATEWTCFYFDDINSFSYNALNKLKKAYYGVELGMKFKLTSYLDLKALGTISEAKNLSNAHVRYLNSTQGNYQDDEAIVKGMRESGTPLTAANIGLSFHQQGWFIDLNGNYYDRIYLGYSPYYRYASSLKAIGAIDSNGNYIVSLQDKGKGGFMLDASIGKTIRLKKGSLSINLMITNLLNNQKIVTGGYEQSRSDYSVKTDGTTSDRTYRFSKNPKKYHVYGTNGMLQASYRF</sequence>
<feature type="domain" description="TonB-dependent receptor-like beta-barrel" evidence="5">
    <location>
        <begin position="347"/>
        <end position="788"/>
    </location>
</feature>
<gene>
    <name evidence="6" type="ORF">NCTC13071_00282</name>
</gene>
<protein>
    <submittedName>
        <fullName evidence="6">Outer membrane cobalamin receptor protein</fullName>
    </submittedName>
</protein>
<evidence type="ECO:0000259" key="5">
    <source>
        <dbReference type="Pfam" id="PF00593"/>
    </source>
</evidence>
<keyword evidence="4" id="KW-0732">Signal</keyword>